<accession>A0A5B6U5H0</accession>
<feature type="region of interest" description="Disordered" evidence="2">
    <location>
        <begin position="1"/>
        <end position="91"/>
    </location>
</feature>
<evidence type="ECO:0000256" key="2">
    <source>
        <dbReference type="SAM" id="MobiDB-lite"/>
    </source>
</evidence>
<dbReference type="OrthoDB" id="992742at2759"/>
<feature type="compositionally biased region" description="Low complexity" evidence="2">
    <location>
        <begin position="1"/>
        <end position="15"/>
    </location>
</feature>
<dbReference type="EMBL" id="SMMG02000013">
    <property type="protein sequence ID" value="KAA3453089.1"/>
    <property type="molecule type" value="Genomic_DNA"/>
</dbReference>
<sequence>MEGYSSDGSTSFFSSRMADGRDPISTEIGLVEGSDINGGVTDSVTDHHQLKQGETLEASDQTTSGGGRGGRAKLTPAQRKENKRLSDHTTQITADEQAAEIKHLKEENEQLNAENRRLIQKIGLLLPHGQLEHQCVSAQDHHGSRPEGSDRGCLVERKRCKTSEARCVKKRQREILNAILSVYKLLILES</sequence>
<keyword evidence="1" id="KW-0175">Coiled coil</keyword>
<reference evidence="3" key="1">
    <citation type="submission" date="2019-08" db="EMBL/GenBank/DDBJ databases">
        <authorList>
            <person name="Liu F."/>
        </authorList>
    </citation>
    <scope>NUCLEOTIDE SEQUENCE [LARGE SCALE GENOMIC DNA]</scope>
    <source>
        <strain evidence="3">PA1801</strain>
        <tissue evidence="3">Leaf</tissue>
    </source>
</reference>
<evidence type="ECO:0000313" key="4">
    <source>
        <dbReference type="Proteomes" id="UP000325315"/>
    </source>
</evidence>
<keyword evidence="4" id="KW-1185">Reference proteome</keyword>
<protein>
    <submittedName>
        <fullName evidence="3">Ocs element-binding factor 1</fullName>
    </submittedName>
</protein>
<feature type="compositionally biased region" description="Basic and acidic residues" evidence="2">
    <location>
        <begin position="78"/>
        <end position="87"/>
    </location>
</feature>
<proteinExistence type="predicted"/>
<comment type="caution">
    <text evidence="3">The sequence shown here is derived from an EMBL/GenBank/DDBJ whole genome shotgun (WGS) entry which is preliminary data.</text>
</comment>
<feature type="coiled-coil region" evidence="1">
    <location>
        <begin position="94"/>
        <end position="121"/>
    </location>
</feature>
<evidence type="ECO:0000256" key="1">
    <source>
        <dbReference type="SAM" id="Coils"/>
    </source>
</evidence>
<name>A0A5B6U5H0_9ROSI</name>
<organism evidence="3 4">
    <name type="scientific">Gossypium australe</name>
    <dbReference type="NCBI Taxonomy" id="47621"/>
    <lineage>
        <taxon>Eukaryota</taxon>
        <taxon>Viridiplantae</taxon>
        <taxon>Streptophyta</taxon>
        <taxon>Embryophyta</taxon>
        <taxon>Tracheophyta</taxon>
        <taxon>Spermatophyta</taxon>
        <taxon>Magnoliopsida</taxon>
        <taxon>eudicotyledons</taxon>
        <taxon>Gunneridae</taxon>
        <taxon>Pentapetalae</taxon>
        <taxon>rosids</taxon>
        <taxon>malvids</taxon>
        <taxon>Malvales</taxon>
        <taxon>Malvaceae</taxon>
        <taxon>Malvoideae</taxon>
        <taxon>Gossypium</taxon>
    </lineage>
</organism>
<dbReference type="Proteomes" id="UP000325315">
    <property type="component" value="Unassembled WGS sequence"/>
</dbReference>
<dbReference type="AlphaFoldDB" id="A0A5B6U5H0"/>
<gene>
    <name evidence="3" type="ORF">EPI10_009162</name>
</gene>
<evidence type="ECO:0000313" key="3">
    <source>
        <dbReference type="EMBL" id="KAA3453089.1"/>
    </source>
</evidence>